<organism evidence="2 3">
    <name type="scientific">Qiania dongpingensis</name>
    <dbReference type="NCBI Taxonomy" id="2763669"/>
    <lineage>
        <taxon>Bacteria</taxon>
        <taxon>Bacillati</taxon>
        <taxon>Bacillota</taxon>
        <taxon>Clostridia</taxon>
        <taxon>Lachnospirales</taxon>
        <taxon>Lachnospiraceae</taxon>
        <taxon>Qiania</taxon>
    </lineage>
</organism>
<feature type="domain" description="Nucleoside phosphorylase" evidence="1">
    <location>
        <begin position="58"/>
        <end position="233"/>
    </location>
</feature>
<dbReference type="Gene3D" id="3.40.50.1580">
    <property type="entry name" value="Nucleoside phosphorylase domain"/>
    <property type="match status" value="1"/>
</dbReference>
<sequence>MTGGMEQYGCAVALQTAVSIETAGVMRLYGEWRTLHYPGDSQIYYETEFERDGKHFRLVTAQQEEMGMPAAVSLSHKLIERFRPRYLIMPGIAAGIGAEQIFGDVIAADTVWNYSYGKFVSADEAGIQFGTVGFLPRPTSLYLDKEVERYVRRAAKAPDNEFHVHIGPMACGTAVVSNSEVVEKQVRAQFPLTAGLDMESYGVFYAARHASGLKPEPVVVKSICDFADEGKNHIYQKFASFTSSEFARLLYEKYLPLE</sequence>
<dbReference type="RefSeq" id="WP_249302251.1">
    <property type="nucleotide sequence ID" value="NZ_CP060634.1"/>
</dbReference>
<dbReference type="Pfam" id="PF01048">
    <property type="entry name" value="PNP_UDP_1"/>
    <property type="match status" value="1"/>
</dbReference>
<evidence type="ECO:0000259" key="1">
    <source>
        <dbReference type="Pfam" id="PF01048"/>
    </source>
</evidence>
<accession>A0A7G9G3F1</accession>
<gene>
    <name evidence="2" type="ORF">H9Q78_12985</name>
</gene>
<name>A0A7G9G3F1_9FIRM</name>
<dbReference type="KEGG" id="qdo:H9Q78_12985"/>
<proteinExistence type="predicted"/>
<dbReference type="InterPro" id="IPR035994">
    <property type="entry name" value="Nucleoside_phosphorylase_sf"/>
</dbReference>
<evidence type="ECO:0000313" key="2">
    <source>
        <dbReference type="EMBL" id="QNM05333.1"/>
    </source>
</evidence>
<protein>
    <recommendedName>
        <fullName evidence="1">Nucleoside phosphorylase domain-containing protein</fullName>
    </recommendedName>
</protein>
<dbReference type="GO" id="GO:0019284">
    <property type="term" value="P:L-methionine salvage from S-adenosylmethionine"/>
    <property type="evidence" value="ECO:0007669"/>
    <property type="project" value="TreeGrafter"/>
</dbReference>
<dbReference type="PANTHER" id="PTHR46832">
    <property type="entry name" value="5'-METHYLTHIOADENOSINE/S-ADENOSYLHOMOCYSTEINE NUCLEOSIDASE"/>
    <property type="match status" value="1"/>
</dbReference>
<dbReference type="AlphaFoldDB" id="A0A7G9G3F1"/>
<dbReference type="Proteomes" id="UP000515823">
    <property type="component" value="Chromosome"/>
</dbReference>
<keyword evidence="3" id="KW-1185">Reference proteome</keyword>
<dbReference type="GO" id="GO:0008930">
    <property type="term" value="F:methylthioadenosine nucleosidase activity"/>
    <property type="evidence" value="ECO:0007669"/>
    <property type="project" value="TreeGrafter"/>
</dbReference>
<dbReference type="PANTHER" id="PTHR46832:SF1">
    <property type="entry name" value="5'-METHYLTHIOADENOSINE_S-ADENOSYLHOMOCYSTEINE NUCLEOSIDASE"/>
    <property type="match status" value="1"/>
</dbReference>
<dbReference type="GO" id="GO:0008782">
    <property type="term" value="F:adenosylhomocysteine nucleosidase activity"/>
    <property type="evidence" value="ECO:0007669"/>
    <property type="project" value="TreeGrafter"/>
</dbReference>
<dbReference type="SUPFAM" id="SSF53167">
    <property type="entry name" value="Purine and uridine phosphorylases"/>
    <property type="match status" value="1"/>
</dbReference>
<dbReference type="InterPro" id="IPR000845">
    <property type="entry name" value="Nucleoside_phosphorylase_d"/>
</dbReference>
<dbReference type="GO" id="GO:0009116">
    <property type="term" value="P:nucleoside metabolic process"/>
    <property type="evidence" value="ECO:0007669"/>
    <property type="project" value="InterPro"/>
</dbReference>
<dbReference type="EMBL" id="CP060634">
    <property type="protein sequence ID" value="QNM05333.1"/>
    <property type="molecule type" value="Genomic_DNA"/>
</dbReference>
<evidence type="ECO:0000313" key="3">
    <source>
        <dbReference type="Proteomes" id="UP000515823"/>
    </source>
</evidence>
<reference evidence="2 3" key="1">
    <citation type="submission" date="2020-08" db="EMBL/GenBank/DDBJ databases">
        <authorList>
            <person name="Liu C."/>
            <person name="Sun Q."/>
        </authorList>
    </citation>
    <scope>NUCLEOTIDE SEQUENCE [LARGE SCALE GENOMIC DNA]</scope>
    <source>
        <strain evidence="2 3">NSJ-38</strain>
    </source>
</reference>
<dbReference type="GO" id="GO:0005829">
    <property type="term" value="C:cytosol"/>
    <property type="evidence" value="ECO:0007669"/>
    <property type="project" value="TreeGrafter"/>
</dbReference>